<dbReference type="Proteomes" id="UP000001861">
    <property type="component" value="Unassembled WGS sequence"/>
</dbReference>
<feature type="compositionally biased region" description="Polar residues" evidence="2">
    <location>
        <begin position="451"/>
        <end position="471"/>
    </location>
</feature>
<keyword evidence="4" id="KW-1185">Reference proteome</keyword>
<keyword evidence="1" id="KW-0175">Coiled coil</keyword>
<dbReference type="EMBL" id="AACS02000012">
    <property type="protein sequence ID" value="EAU86495.2"/>
    <property type="molecule type" value="Genomic_DNA"/>
</dbReference>
<feature type="compositionally biased region" description="Acidic residues" evidence="2">
    <location>
        <begin position="198"/>
        <end position="210"/>
    </location>
</feature>
<dbReference type="InParanoid" id="A8NP97"/>
<sequence>MSTKIAPPSKTLTASLRNVAKFIDSKPHTWSEENKDDKVLFVMGSYALIDLLSTKQFEEYRKKEYIGDAIFLWLKYLANRREFQESPETVKLSRFQHPVFQSVPINVPLLSGKTYVPGSSVDKASDQPTSASTVKQPNAKPSNPQPSNKSGHDQARARSSTSDIDRHPVAPVQAKAEGAKRTKGGSGKGKQPAHSEAGDDSAMEVDEEESNPSGKGGQKARRGVEDEGPSWNSKDDSDASYHESDSDEDTDSGNAKAIRKTNAKTKSAATKSSSAAGKRGRAEDDTTSTAAKKVKSNYYKAPVPCTTCQSKGQDCFISRPRVACIGCNPPGKKRLATCSFSSRKKKSPHDDGARDEPSVAEDTSTVNGDDLDELAPEVPNSASAIQAKHPPRQSGSHQLASRFNFASAERVDTSQPPALEALVESGFAKHGRARAKPTELGEGKRNIAKVGSSSTSSTQADFASAKSTSSVDQAQTMLTRVAPAAAVELSSSSIDRTVTRLLMENARQQASINYLMATMEVLLEETKEYEQVLAYAATQEARIKTLEEQLEAAQESVKQIHDDRESDAKALGAENTVNTRRIESLASTLTVINNWVASKIKAELGTVVATPRDTEIQGVQIPMPLDINPPSNPANVTTAQDTSDRPLPTASTIVSGPSVEAKPRQEPEGQGGILDYIQYPPEEQVTGIHSLQENEEVERLMREE</sequence>
<feature type="compositionally biased region" description="Basic and acidic residues" evidence="2">
    <location>
        <begin position="436"/>
        <end position="445"/>
    </location>
</feature>
<organism evidence="3 4">
    <name type="scientific">Coprinopsis cinerea (strain Okayama-7 / 130 / ATCC MYA-4618 / FGSC 9003)</name>
    <name type="common">Inky cap fungus</name>
    <name type="synonym">Hormographiella aspergillata</name>
    <dbReference type="NCBI Taxonomy" id="240176"/>
    <lineage>
        <taxon>Eukaryota</taxon>
        <taxon>Fungi</taxon>
        <taxon>Dikarya</taxon>
        <taxon>Basidiomycota</taxon>
        <taxon>Agaricomycotina</taxon>
        <taxon>Agaricomycetes</taxon>
        <taxon>Agaricomycetidae</taxon>
        <taxon>Agaricales</taxon>
        <taxon>Agaricineae</taxon>
        <taxon>Psathyrellaceae</taxon>
        <taxon>Coprinopsis</taxon>
    </lineage>
</organism>
<dbReference type="KEGG" id="cci:CC1G_10217"/>
<feature type="region of interest" description="Disordered" evidence="2">
    <location>
        <begin position="624"/>
        <end position="674"/>
    </location>
</feature>
<evidence type="ECO:0000256" key="1">
    <source>
        <dbReference type="SAM" id="Coils"/>
    </source>
</evidence>
<reference evidence="3 4" key="1">
    <citation type="journal article" date="2010" name="Proc. Natl. Acad. Sci. U.S.A.">
        <title>Insights into evolution of multicellular fungi from the assembled chromosomes of the mushroom Coprinopsis cinerea (Coprinus cinereus).</title>
        <authorList>
            <person name="Stajich J.E."/>
            <person name="Wilke S.K."/>
            <person name="Ahren D."/>
            <person name="Au C.H."/>
            <person name="Birren B.W."/>
            <person name="Borodovsky M."/>
            <person name="Burns C."/>
            <person name="Canback B."/>
            <person name="Casselton L.A."/>
            <person name="Cheng C.K."/>
            <person name="Deng J."/>
            <person name="Dietrich F.S."/>
            <person name="Fargo D.C."/>
            <person name="Farman M.L."/>
            <person name="Gathman A.C."/>
            <person name="Goldberg J."/>
            <person name="Guigo R."/>
            <person name="Hoegger P.J."/>
            <person name="Hooker J.B."/>
            <person name="Huggins A."/>
            <person name="James T.Y."/>
            <person name="Kamada T."/>
            <person name="Kilaru S."/>
            <person name="Kodira C."/>
            <person name="Kues U."/>
            <person name="Kupfer D."/>
            <person name="Kwan H.S."/>
            <person name="Lomsadze A."/>
            <person name="Li W."/>
            <person name="Lilly W.W."/>
            <person name="Ma L.J."/>
            <person name="Mackey A.J."/>
            <person name="Manning G."/>
            <person name="Martin F."/>
            <person name="Muraguchi H."/>
            <person name="Natvig D.O."/>
            <person name="Palmerini H."/>
            <person name="Ramesh M.A."/>
            <person name="Rehmeyer C.J."/>
            <person name="Roe B.A."/>
            <person name="Shenoy N."/>
            <person name="Stanke M."/>
            <person name="Ter-Hovhannisyan V."/>
            <person name="Tunlid A."/>
            <person name="Velagapudi R."/>
            <person name="Vision T.J."/>
            <person name="Zeng Q."/>
            <person name="Zolan M.E."/>
            <person name="Pukkila P.J."/>
        </authorList>
    </citation>
    <scope>NUCLEOTIDE SEQUENCE [LARGE SCALE GENOMIC DNA]</scope>
    <source>
        <strain evidence="4">Okayama-7 / 130 / ATCC MYA-4618 / FGSC 9003</strain>
    </source>
</reference>
<feature type="compositionally biased region" description="Low complexity" evidence="2">
    <location>
        <begin position="264"/>
        <end position="276"/>
    </location>
</feature>
<accession>A8NP97</accession>
<dbReference type="VEuPathDB" id="FungiDB:CC1G_10217"/>
<comment type="caution">
    <text evidence="3">The sequence shown here is derived from an EMBL/GenBank/DDBJ whole genome shotgun (WGS) entry which is preliminary data.</text>
</comment>
<evidence type="ECO:0000313" key="3">
    <source>
        <dbReference type="EMBL" id="EAU86495.2"/>
    </source>
</evidence>
<dbReference type="GeneID" id="6011816"/>
<name>A8NP97_COPC7</name>
<protein>
    <submittedName>
        <fullName evidence="3">Uncharacterized protein</fullName>
    </submittedName>
</protein>
<feature type="coiled-coil region" evidence="1">
    <location>
        <begin position="536"/>
        <end position="563"/>
    </location>
</feature>
<feature type="region of interest" description="Disordered" evidence="2">
    <location>
        <begin position="429"/>
        <end position="471"/>
    </location>
</feature>
<evidence type="ECO:0000313" key="4">
    <source>
        <dbReference type="Proteomes" id="UP000001861"/>
    </source>
</evidence>
<dbReference type="RefSeq" id="XP_001835290.2">
    <property type="nucleotide sequence ID" value="XM_001835238.2"/>
</dbReference>
<dbReference type="HOGENOM" id="CLU_382168_0_0_1"/>
<evidence type="ECO:0000256" key="2">
    <source>
        <dbReference type="SAM" id="MobiDB-lite"/>
    </source>
</evidence>
<feature type="region of interest" description="Disordered" evidence="2">
    <location>
        <begin position="328"/>
        <end position="398"/>
    </location>
</feature>
<feature type="compositionally biased region" description="Basic and acidic residues" evidence="2">
    <location>
        <begin position="348"/>
        <end position="357"/>
    </location>
</feature>
<feature type="compositionally biased region" description="Polar residues" evidence="2">
    <location>
        <begin position="126"/>
        <end position="149"/>
    </location>
</feature>
<dbReference type="AlphaFoldDB" id="A8NP97"/>
<proteinExistence type="predicted"/>
<feature type="compositionally biased region" description="Basic and acidic residues" evidence="2">
    <location>
        <begin position="233"/>
        <end position="244"/>
    </location>
</feature>
<feature type="region of interest" description="Disordered" evidence="2">
    <location>
        <begin position="118"/>
        <end position="296"/>
    </location>
</feature>
<gene>
    <name evidence="3" type="ORF">CC1G_10217</name>
</gene>